<protein>
    <submittedName>
        <fullName evidence="1">Uncharacterized protein</fullName>
    </submittedName>
</protein>
<name>A0A974P436_9CAUL</name>
<sequence>MLSDADRSRIEAAVTQGELRTRGEIYTVVARNPPTTARCRWPGRRSRPWPPPPCFWPAASM</sequence>
<gene>
    <name evidence="1" type="ORF">JKL49_25975</name>
</gene>
<dbReference type="AlphaFoldDB" id="A0A974P436"/>
<accession>A0A974P436</accession>
<dbReference type="EMBL" id="CP068570">
    <property type="protein sequence ID" value="QQZ50039.1"/>
    <property type="molecule type" value="Genomic_DNA"/>
</dbReference>
<proteinExistence type="predicted"/>
<reference evidence="1" key="1">
    <citation type="submission" date="2021-01" db="EMBL/GenBank/DDBJ databases">
        <title>Genome sequence of Phenylobacterium sp. 20VBR1 isolated from a valley glaceir, Ny-Alesund, Svalbard.</title>
        <authorList>
            <person name="Thomas F.A."/>
            <person name="Krishnan K.P."/>
            <person name="Sinha R.K."/>
        </authorList>
    </citation>
    <scope>NUCLEOTIDE SEQUENCE</scope>
    <source>
        <strain evidence="1">20VBR1</strain>
    </source>
</reference>
<organism evidence="1">
    <name type="scientific">Phenylobacterium glaciei</name>
    <dbReference type="NCBI Taxonomy" id="2803784"/>
    <lineage>
        <taxon>Bacteria</taxon>
        <taxon>Pseudomonadati</taxon>
        <taxon>Pseudomonadota</taxon>
        <taxon>Alphaproteobacteria</taxon>
        <taxon>Caulobacterales</taxon>
        <taxon>Caulobacteraceae</taxon>
        <taxon>Phenylobacterium</taxon>
    </lineage>
</organism>
<evidence type="ECO:0000313" key="1">
    <source>
        <dbReference type="EMBL" id="QQZ50039.1"/>
    </source>
</evidence>